<dbReference type="Proteomes" id="UP001638806">
    <property type="component" value="Unassembled WGS sequence"/>
</dbReference>
<gene>
    <name evidence="1" type="ORF">ACCO45_008657</name>
</gene>
<comment type="caution">
    <text evidence="1">The sequence shown here is derived from an EMBL/GenBank/DDBJ whole genome shotgun (WGS) entry which is preliminary data.</text>
</comment>
<evidence type="ECO:0000313" key="2">
    <source>
        <dbReference type="Proteomes" id="UP001638806"/>
    </source>
</evidence>
<proteinExistence type="predicted"/>
<accession>A0ACC4DRA8</accession>
<evidence type="ECO:0000313" key="1">
    <source>
        <dbReference type="EMBL" id="KAL3958079.1"/>
    </source>
</evidence>
<sequence>MALLTTARRKPTCMWKTSVPCNAGRHLDVYKLASTQCGRQSERKQHGSSNSSVYEAQLLNTINMKTAAYIGTVLLGAGHVLANNPISGSDFTNNNGLAAAQAAAPMWYMASGTCMPSAAEDGQGHQTNGVDPDNCNINKLGHGCPPQPQWQGTNTFYGNVAGEPFGTIPTYWKVAQCGSTRKIIYYVYFKKDTGHKSDWEGIVVTFRNNGRDQWIRDSVTMEQDGNHKTIGWGDINDTFDSNNDWQNFQQKNRDHGKFYFGKWHHSVHQDWHTTTFKNTCPPTSNDDFRNGDYQFWARNNLRHVSVLDPNWKWGKATSPANIDICSY</sequence>
<protein>
    <submittedName>
        <fullName evidence="1">Uncharacterized protein</fullName>
    </submittedName>
</protein>
<keyword evidence="2" id="KW-1185">Reference proteome</keyword>
<name>A0ACC4DRA8_PURLI</name>
<dbReference type="EMBL" id="JBGNUJ010000007">
    <property type="protein sequence ID" value="KAL3958079.1"/>
    <property type="molecule type" value="Genomic_DNA"/>
</dbReference>
<organism evidence="1 2">
    <name type="scientific">Purpureocillium lilacinum</name>
    <name type="common">Paecilomyces lilacinus</name>
    <dbReference type="NCBI Taxonomy" id="33203"/>
    <lineage>
        <taxon>Eukaryota</taxon>
        <taxon>Fungi</taxon>
        <taxon>Dikarya</taxon>
        <taxon>Ascomycota</taxon>
        <taxon>Pezizomycotina</taxon>
        <taxon>Sordariomycetes</taxon>
        <taxon>Hypocreomycetidae</taxon>
        <taxon>Hypocreales</taxon>
        <taxon>Ophiocordycipitaceae</taxon>
        <taxon>Purpureocillium</taxon>
    </lineage>
</organism>
<reference evidence="1" key="1">
    <citation type="submission" date="2024-12" db="EMBL/GenBank/DDBJ databases">
        <title>Comparative genomics and development of molecular markers within Purpureocillium lilacinum and among Purpureocillium species.</title>
        <authorList>
            <person name="Yeh Z.-Y."/>
            <person name="Ni N.-T."/>
            <person name="Lo P.-H."/>
            <person name="Mushyakhwo K."/>
            <person name="Lin C.-F."/>
            <person name="Nai Y.-S."/>
        </authorList>
    </citation>
    <scope>NUCLEOTIDE SEQUENCE</scope>
    <source>
        <strain evidence="1">NCHU-NPUST-175</strain>
    </source>
</reference>